<comment type="caution">
    <text evidence="2">The sequence shown here is derived from an EMBL/GenBank/DDBJ whole genome shotgun (WGS) entry which is preliminary data.</text>
</comment>
<dbReference type="Gene3D" id="1.25.40.340">
    <property type="match status" value="1"/>
</dbReference>
<dbReference type="PANTHER" id="PTHR33434">
    <property type="entry name" value="DEGV DOMAIN-CONTAINING PROTEIN DR_1986-RELATED"/>
    <property type="match status" value="1"/>
</dbReference>
<dbReference type="InterPro" id="IPR050270">
    <property type="entry name" value="DegV_domain_contain"/>
</dbReference>
<dbReference type="InterPro" id="IPR004007">
    <property type="entry name" value="DhaL_dom"/>
</dbReference>
<evidence type="ECO:0000313" key="2">
    <source>
        <dbReference type="EMBL" id="NLS08534.1"/>
    </source>
</evidence>
<proteinExistence type="predicted"/>
<evidence type="ECO:0000259" key="1">
    <source>
        <dbReference type="PROSITE" id="PS51480"/>
    </source>
</evidence>
<dbReference type="InterPro" id="IPR036117">
    <property type="entry name" value="DhaL_dom_sf"/>
</dbReference>
<gene>
    <name evidence="2" type="ORF">HGQ17_00625</name>
</gene>
<name>A0A7X8TGY0_9MICC</name>
<dbReference type="EMBL" id="JABAHY010000001">
    <property type="protein sequence ID" value="NLS08534.1"/>
    <property type="molecule type" value="Genomic_DNA"/>
</dbReference>
<evidence type="ECO:0000313" key="3">
    <source>
        <dbReference type="Proteomes" id="UP000523139"/>
    </source>
</evidence>
<keyword evidence="3" id="KW-1185">Reference proteome</keyword>
<organism evidence="2 3">
    <name type="scientific">Nesterenkonia sedimenti</name>
    <dbReference type="NCBI Taxonomy" id="1463632"/>
    <lineage>
        <taxon>Bacteria</taxon>
        <taxon>Bacillati</taxon>
        <taxon>Actinomycetota</taxon>
        <taxon>Actinomycetes</taxon>
        <taxon>Micrococcales</taxon>
        <taxon>Micrococcaceae</taxon>
        <taxon>Nesterenkonia</taxon>
    </lineage>
</organism>
<accession>A0A7X8TGY0</accession>
<dbReference type="SUPFAM" id="SSF101473">
    <property type="entry name" value="DhaL-like"/>
    <property type="match status" value="1"/>
</dbReference>
<protein>
    <submittedName>
        <fullName evidence="2">DAK2 domain-containing protein</fullName>
    </submittedName>
</protein>
<dbReference type="GO" id="GO:0004371">
    <property type="term" value="F:glycerone kinase activity"/>
    <property type="evidence" value="ECO:0007669"/>
    <property type="project" value="InterPro"/>
</dbReference>
<feature type="domain" description="DhaL" evidence="1">
    <location>
        <begin position="8"/>
        <end position="206"/>
    </location>
</feature>
<dbReference type="InterPro" id="IPR048394">
    <property type="entry name" value="FakA-like_M"/>
</dbReference>
<dbReference type="PROSITE" id="PS51480">
    <property type="entry name" value="DHAL"/>
    <property type="match status" value="1"/>
</dbReference>
<dbReference type="SMART" id="SM01120">
    <property type="entry name" value="Dak2"/>
    <property type="match status" value="1"/>
</dbReference>
<dbReference type="RefSeq" id="WP_168886038.1">
    <property type="nucleotide sequence ID" value="NZ_JABAHY010000001.1"/>
</dbReference>
<dbReference type="Proteomes" id="UP000523139">
    <property type="component" value="Unassembled WGS sequence"/>
</dbReference>
<dbReference type="PANTHER" id="PTHR33434:SF2">
    <property type="entry name" value="FATTY ACID-BINDING PROTEIN TM_1468"/>
    <property type="match status" value="1"/>
</dbReference>
<sequence>MRKVRGTAAVREWFALTESALLTHRGRLNRINVFPVPDSDTGSNMLATVQTSRAAVEEHQTEDIGELLAHAGSAAMNQAGGNSGILLAVFISGFAEPLSGSPRLTLSGLSQGISRASLRAWSALSSPMDGTMLSVLDAARDAVAEAAESAADPQARSALEEAMPSMVARSREAVIRTEQQLAPLSEARVVDSGGLGLLIVLEALAATICAREFDDDLLTGVAGWNPETNQPTVETAKHSHVQDGGVELMCTVQLNPLGAASLRHQLDELGDSVIITPIDGASAGDDHSEAVLRWRIHVHTGDVDATLAAVQEAGELEDSTVTQL</sequence>
<dbReference type="GO" id="GO:0006071">
    <property type="term" value="P:glycerol metabolic process"/>
    <property type="evidence" value="ECO:0007669"/>
    <property type="project" value="InterPro"/>
</dbReference>
<reference evidence="2 3" key="1">
    <citation type="submission" date="2020-04" db="EMBL/GenBank/DDBJ databases">
        <title>Nesterenkonia sp. nov., isolated from marine sediment.</title>
        <authorList>
            <person name="Zhang G."/>
        </authorList>
    </citation>
    <scope>NUCLEOTIDE SEQUENCE [LARGE SCALE GENOMIC DNA]</scope>
    <source>
        <strain evidence="2 3">MY13</strain>
    </source>
</reference>
<dbReference type="Pfam" id="PF02734">
    <property type="entry name" value="Dak2"/>
    <property type="match status" value="1"/>
</dbReference>
<dbReference type="Pfam" id="PF21645">
    <property type="entry name" value="FakA-like_M"/>
    <property type="match status" value="1"/>
</dbReference>
<dbReference type="AlphaFoldDB" id="A0A7X8TGY0"/>